<dbReference type="InterPro" id="IPR039350">
    <property type="entry name" value="Prospero_homeodomain"/>
</dbReference>
<evidence type="ECO:0000256" key="6">
    <source>
        <dbReference type="ARBA" id="ARBA00023242"/>
    </source>
</evidence>
<dbReference type="PROSITE" id="PS51818">
    <property type="entry name" value="HOMEO_PROSPERO"/>
    <property type="match status" value="1"/>
</dbReference>
<proteinExistence type="predicted"/>
<keyword evidence="4 8" id="KW-0371">Homeobox</keyword>
<feature type="domain" description="Prospero" evidence="7">
    <location>
        <begin position="1"/>
        <end position="89"/>
    </location>
</feature>
<evidence type="ECO:0000313" key="9">
    <source>
        <dbReference type="Proteomes" id="UP001345963"/>
    </source>
</evidence>
<evidence type="ECO:0000256" key="2">
    <source>
        <dbReference type="ARBA" id="ARBA00023015"/>
    </source>
</evidence>
<comment type="caution">
    <text evidence="8">The sequence shown here is derived from an EMBL/GenBank/DDBJ whole genome shotgun (WGS) entry which is preliminary data.</text>
</comment>
<keyword evidence="5" id="KW-0804">Transcription</keyword>
<dbReference type="InterPro" id="IPR037131">
    <property type="entry name" value="Homeo_prospero_dom_sf"/>
</dbReference>
<gene>
    <name evidence="8" type="primary">PROX1_2</name>
    <name evidence="8" type="ORF">ATANTOWER_014351</name>
</gene>
<dbReference type="Proteomes" id="UP001345963">
    <property type="component" value="Unassembled WGS sequence"/>
</dbReference>
<keyword evidence="2" id="KW-0805">Transcription regulation</keyword>
<dbReference type="PANTHER" id="PTHR12198">
    <property type="entry name" value="HOMEOBOX PROTEIN PROSPERO/PROX-1/CEH-26"/>
    <property type="match status" value="1"/>
</dbReference>
<dbReference type="Pfam" id="PF05044">
    <property type="entry name" value="HPD"/>
    <property type="match status" value="1"/>
</dbReference>
<dbReference type="SUPFAM" id="SSF46689">
    <property type="entry name" value="Homeodomain-like"/>
    <property type="match status" value="1"/>
</dbReference>
<feature type="non-terminal residue" evidence="8">
    <location>
        <position position="1"/>
    </location>
</feature>
<organism evidence="8 9">
    <name type="scientific">Ataeniobius toweri</name>
    <dbReference type="NCBI Taxonomy" id="208326"/>
    <lineage>
        <taxon>Eukaryota</taxon>
        <taxon>Metazoa</taxon>
        <taxon>Chordata</taxon>
        <taxon>Craniata</taxon>
        <taxon>Vertebrata</taxon>
        <taxon>Euteleostomi</taxon>
        <taxon>Actinopterygii</taxon>
        <taxon>Neopterygii</taxon>
        <taxon>Teleostei</taxon>
        <taxon>Neoteleostei</taxon>
        <taxon>Acanthomorphata</taxon>
        <taxon>Ovalentaria</taxon>
        <taxon>Atherinomorphae</taxon>
        <taxon>Cyprinodontiformes</taxon>
        <taxon>Goodeidae</taxon>
        <taxon>Ataeniobius</taxon>
    </lineage>
</organism>
<dbReference type="PANTHER" id="PTHR12198:SF9">
    <property type="entry name" value="PROSPERO HOMEOBOX PROTEIN 2"/>
    <property type="match status" value="1"/>
</dbReference>
<comment type="subcellular location">
    <subcellularLocation>
        <location evidence="1">Nucleus</location>
    </subcellularLocation>
</comment>
<name>A0ABU7AZA9_9TELE</name>
<dbReference type="InterPro" id="IPR009057">
    <property type="entry name" value="Homeodomain-like_sf"/>
</dbReference>
<dbReference type="EMBL" id="JAHUTI010032498">
    <property type="protein sequence ID" value="MED6243061.1"/>
    <property type="molecule type" value="Genomic_DNA"/>
</dbReference>
<reference evidence="8 9" key="1">
    <citation type="submission" date="2021-07" db="EMBL/GenBank/DDBJ databases">
        <authorList>
            <person name="Palmer J.M."/>
        </authorList>
    </citation>
    <scope>NUCLEOTIDE SEQUENCE [LARGE SCALE GENOMIC DNA]</scope>
    <source>
        <strain evidence="8 9">AT_MEX2019</strain>
        <tissue evidence="8">Muscle</tissue>
    </source>
</reference>
<keyword evidence="3 8" id="KW-0238">DNA-binding</keyword>
<keyword evidence="9" id="KW-1185">Reference proteome</keyword>
<evidence type="ECO:0000256" key="5">
    <source>
        <dbReference type="ARBA" id="ARBA00023163"/>
    </source>
</evidence>
<evidence type="ECO:0000256" key="4">
    <source>
        <dbReference type="ARBA" id="ARBA00023155"/>
    </source>
</evidence>
<dbReference type="Gene3D" id="1.10.10.500">
    <property type="entry name" value="Homeo-prospero domain"/>
    <property type="match status" value="1"/>
</dbReference>
<evidence type="ECO:0000256" key="1">
    <source>
        <dbReference type="ARBA" id="ARBA00004123"/>
    </source>
</evidence>
<dbReference type="InterPro" id="IPR023082">
    <property type="entry name" value="Homeo_prospero_dom"/>
</dbReference>
<accession>A0ABU7AZA9</accession>
<keyword evidence="6" id="KW-0539">Nucleus</keyword>
<dbReference type="GO" id="GO:0003677">
    <property type="term" value="F:DNA binding"/>
    <property type="evidence" value="ECO:0007669"/>
    <property type="project" value="UniProtKB-KW"/>
</dbReference>
<evidence type="ECO:0000256" key="3">
    <source>
        <dbReference type="ARBA" id="ARBA00023125"/>
    </source>
</evidence>
<sequence length="89" mass="10392">QIVDDQWLFFRNCGPLQKTKYLTPKAVLLHRILKVPNRFLEVAEITLHEFYNAISAAKDSDSSWKKAIYKVICKLDSEIPEEFKTSSYL</sequence>
<protein>
    <submittedName>
        <fullName evidence="8">Prospero homeobox protein 1</fullName>
    </submittedName>
</protein>
<evidence type="ECO:0000259" key="7">
    <source>
        <dbReference type="PROSITE" id="PS51818"/>
    </source>
</evidence>
<evidence type="ECO:0000313" key="8">
    <source>
        <dbReference type="EMBL" id="MED6243061.1"/>
    </source>
</evidence>